<evidence type="ECO:0000256" key="4">
    <source>
        <dbReference type="ARBA" id="ARBA00023242"/>
    </source>
</evidence>
<dbReference type="GO" id="GO:0005829">
    <property type="term" value="C:cytosol"/>
    <property type="evidence" value="ECO:0007669"/>
    <property type="project" value="TreeGrafter"/>
</dbReference>
<dbReference type="AlphaFoldDB" id="A0AA36DID1"/>
<evidence type="ECO:0008006" key="8">
    <source>
        <dbReference type="Google" id="ProtNLM"/>
    </source>
</evidence>
<dbReference type="GO" id="GO:0000408">
    <property type="term" value="C:EKC/KEOPS complex"/>
    <property type="evidence" value="ECO:0007669"/>
    <property type="project" value="TreeGrafter"/>
</dbReference>
<evidence type="ECO:0000256" key="1">
    <source>
        <dbReference type="ARBA" id="ARBA00004123"/>
    </source>
</evidence>
<evidence type="ECO:0000256" key="5">
    <source>
        <dbReference type="RuleBase" id="RU004398"/>
    </source>
</evidence>
<gene>
    <name evidence="6" type="ORF">MSPICULIGERA_LOCUS25296</name>
</gene>
<keyword evidence="4 5" id="KW-0539">Nucleus</keyword>
<name>A0AA36DID1_9BILA</name>
<dbReference type="InterPro" id="IPR013926">
    <property type="entry name" value="CGI121/TPRKB"/>
</dbReference>
<keyword evidence="3" id="KW-0819">tRNA processing</keyword>
<proteinExistence type="inferred from homology"/>
<comment type="similarity">
    <text evidence="2 5">Belongs to the CGI121/TPRKB family.</text>
</comment>
<dbReference type="PANTHER" id="PTHR15840:SF10">
    <property type="entry name" value="EKC_KEOPS COMPLEX SUBUNIT TPRKB"/>
    <property type="match status" value="1"/>
</dbReference>
<dbReference type="InterPro" id="IPR036504">
    <property type="entry name" value="CGI121/TPRKB_sf"/>
</dbReference>
<evidence type="ECO:0000256" key="2">
    <source>
        <dbReference type="ARBA" id="ARBA00005546"/>
    </source>
</evidence>
<protein>
    <recommendedName>
        <fullName evidence="8">EKC/KEOPS complex subunit TPRKB</fullName>
    </recommendedName>
</protein>
<evidence type="ECO:0000256" key="3">
    <source>
        <dbReference type="ARBA" id="ARBA00022694"/>
    </source>
</evidence>
<dbReference type="SUPFAM" id="SSF143870">
    <property type="entry name" value="PF0523-like"/>
    <property type="match status" value="1"/>
</dbReference>
<dbReference type="EMBL" id="CATQJA010002710">
    <property type="protein sequence ID" value="CAJ0587322.1"/>
    <property type="molecule type" value="Genomic_DNA"/>
</dbReference>
<organism evidence="6 7">
    <name type="scientific">Mesorhabditis spiculigera</name>
    <dbReference type="NCBI Taxonomy" id="96644"/>
    <lineage>
        <taxon>Eukaryota</taxon>
        <taxon>Metazoa</taxon>
        <taxon>Ecdysozoa</taxon>
        <taxon>Nematoda</taxon>
        <taxon>Chromadorea</taxon>
        <taxon>Rhabditida</taxon>
        <taxon>Rhabditina</taxon>
        <taxon>Rhabditomorpha</taxon>
        <taxon>Rhabditoidea</taxon>
        <taxon>Rhabditidae</taxon>
        <taxon>Mesorhabditinae</taxon>
        <taxon>Mesorhabditis</taxon>
    </lineage>
</organism>
<dbReference type="Gene3D" id="3.30.2380.10">
    <property type="entry name" value="CGI121/TPRKB"/>
    <property type="match status" value="1"/>
</dbReference>
<evidence type="ECO:0000313" key="6">
    <source>
        <dbReference type="EMBL" id="CAJ0587322.1"/>
    </source>
</evidence>
<sequence>MLYTRRGCRMSPGVSRCYELQPDPYDYTQRKSIRICLFTNVENAGELRAKLRTGDLDAALVRAELVLEPFLFLAAAEKAVYQYAHNRMSTRSLAAELIYSLSPSRNISDSLNTFGVAENSKTILAAVFDDEKGSKMKKLAKQIKGQAVHLNFLRNVANLKLIKRIYKINDPSITLENIDEEILTRLVSKEYIS</sequence>
<comment type="caution">
    <text evidence="6">The sequence shown here is derived from an EMBL/GenBank/DDBJ whole genome shotgun (WGS) entry which is preliminary data.</text>
</comment>
<dbReference type="Proteomes" id="UP001177023">
    <property type="component" value="Unassembled WGS sequence"/>
</dbReference>
<evidence type="ECO:0000313" key="7">
    <source>
        <dbReference type="Proteomes" id="UP001177023"/>
    </source>
</evidence>
<accession>A0AA36DID1</accession>
<dbReference type="PANTHER" id="PTHR15840">
    <property type="entry name" value="CGI-121 FAMILY MEMBER"/>
    <property type="match status" value="1"/>
</dbReference>
<dbReference type="Pfam" id="PF08617">
    <property type="entry name" value="CGI-121"/>
    <property type="match status" value="1"/>
</dbReference>
<dbReference type="GO" id="GO:0005634">
    <property type="term" value="C:nucleus"/>
    <property type="evidence" value="ECO:0007669"/>
    <property type="project" value="UniProtKB-SubCell"/>
</dbReference>
<comment type="subcellular location">
    <subcellularLocation>
        <location evidence="1">Nucleus</location>
    </subcellularLocation>
</comment>
<reference evidence="6" key="1">
    <citation type="submission" date="2023-06" db="EMBL/GenBank/DDBJ databases">
        <authorList>
            <person name="Delattre M."/>
        </authorList>
    </citation>
    <scope>NUCLEOTIDE SEQUENCE</scope>
    <source>
        <strain evidence="6">AF72</strain>
    </source>
</reference>
<feature type="non-terminal residue" evidence="6">
    <location>
        <position position="1"/>
    </location>
</feature>
<dbReference type="GO" id="GO:0002949">
    <property type="term" value="P:tRNA threonylcarbamoyladenosine modification"/>
    <property type="evidence" value="ECO:0007669"/>
    <property type="project" value="TreeGrafter"/>
</dbReference>
<keyword evidence="7" id="KW-1185">Reference proteome</keyword>